<feature type="domain" description="Rieske" evidence="7">
    <location>
        <begin position="39"/>
        <end position="138"/>
    </location>
</feature>
<evidence type="ECO:0000256" key="5">
    <source>
        <dbReference type="ARBA" id="ARBA00023004"/>
    </source>
</evidence>
<dbReference type="InterPro" id="IPR017941">
    <property type="entry name" value="Rieske_2Fe-2S"/>
</dbReference>
<dbReference type="PANTHER" id="PTHR43756:SF1">
    <property type="entry name" value="3-PHENYLPROPIONATE_CINNAMIC ACID DIOXYGENASE SUBUNIT ALPHA"/>
    <property type="match status" value="1"/>
</dbReference>
<evidence type="ECO:0000256" key="6">
    <source>
        <dbReference type="ARBA" id="ARBA00023014"/>
    </source>
</evidence>
<protein>
    <submittedName>
        <fullName evidence="8">Aromatic ring-hydroxylating dioxygenase subunit alpha</fullName>
        <ecNumber evidence="8">1.14.13.-</ecNumber>
    </submittedName>
</protein>
<dbReference type="Gene3D" id="2.102.10.10">
    <property type="entry name" value="Rieske [2Fe-2S] iron-sulphur domain"/>
    <property type="match status" value="1"/>
</dbReference>
<sequence>MTMLDPTVGERRGARVSRDVYTSDEIYRLEKERVFGRTWHFACLTSDLKKPGDFFTVTVADQPLILLRGNDDVIRAFFNVCTHRAAILTGQKCGNYGRVLKCMYHAWAFNLEGELVGVPYEEGYGPDFDRGELGLVSVSVDTFFDLVFVAINPRVPSLVDYLGEIVDHLGPYVQGIEAIGRNSWTYEGNWKLWHENFRDNYHPEFAHRNIHDIIPHYADRGGNWALEPAHSVLQWVAEAPNAKAYIRSLRRYSGVEFAENDTPSFSNPEGFHEAPQEVLAVFPNLDVQPGPKTRGRGMKAGYIQTVTPLSPSRSRVDMVVYSAVDDDPETRARNLENLADSQGSWGKISGDDTEAAHRCQMGAQGTGTRESIFTRGVAPGNGGQDADPRDEYSLRIFYRAYDDYLSAE</sequence>
<dbReference type="Gene3D" id="3.90.380.10">
    <property type="entry name" value="Naphthalene 1,2-dioxygenase Alpha Subunit, Chain A, domain 1"/>
    <property type="match status" value="1"/>
</dbReference>
<comment type="caution">
    <text evidence="8">The sequence shown here is derived from an EMBL/GenBank/DDBJ whole genome shotgun (WGS) entry which is preliminary data.</text>
</comment>
<proteinExistence type="inferred from homology"/>
<dbReference type="PROSITE" id="PS51296">
    <property type="entry name" value="RIESKE"/>
    <property type="match status" value="1"/>
</dbReference>
<evidence type="ECO:0000259" key="7">
    <source>
        <dbReference type="PROSITE" id="PS51296"/>
    </source>
</evidence>
<accession>A0ABW1SVQ8</accession>
<evidence type="ECO:0000313" key="9">
    <source>
        <dbReference type="Proteomes" id="UP001596138"/>
    </source>
</evidence>
<evidence type="ECO:0000256" key="2">
    <source>
        <dbReference type="ARBA" id="ARBA00022714"/>
    </source>
</evidence>
<keyword evidence="2" id="KW-0001">2Fe-2S</keyword>
<dbReference type="InterPro" id="IPR036922">
    <property type="entry name" value="Rieske_2Fe-2S_sf"/>
</dbReference>
<evidence type="ECO:0000256" key="1">
    <source>
        <dbReference type="ARBA" id="ARBA00008751"/>
    </source>
</evidence>
<name>A0ABW1SVQ8_9ACTN</name>
<dbReference type="InterPro" id="IPR001663">
    <property type="entry name" value="Rng_hydr_dOase-A"/>
</dbReference>
<keyword evidence="3" id="KW-0479">Metal-binding</keyword>
<dbReference type="Pfam" id="PF00848">
    <property type="entry name" value="Ring_hydroxyl_A"/>
    <property type="match status" value="1"/>
</dbReference>
<evidence type="ECO:0000313" key="8">
    <source>
        <dbReference type="EMBL" id="MFC6236341.1"/>
    </source>
</evidence>
<reference evidence="9" key="1">
    <citation type="journal article" date="2019" name="Int. J. Syst. Evol. Microbiol.">
        <title>The Global Catalogue of Microorganisms (GCM) 10K type strain sequencing project: providing services to taxonomists for standard genome sequencing and annotation.</title>
        <authorList>
            <consortium name="The Broad Institute Genomics Platform"/>
            <consortium name="The Broad Institute Genome Sequencing Center for Infectious Disease"/>
            <person name="Wu L."/>
            <person name="Ma J."/>
        </authorList>
    </citation>
    <scope>NUCLEOTIDE SEQUENCE [LARGE SCALE GENOMIC DNA]</scope>
    <source>
        <strain evidence="9">CGMCC 4.7317</strain>
    </source>
</reference>
<dbReference type="SUPFAM" id="SSF50022">
    <property type="entry name" value="ISP domain"/>
    <property type="match status" value="1"/>
</dbReference>
<organism evidence="8 9">
    <name type="scientific">Longivirga aurantiaca</name>
    <dbReference type="NCBI Taxonomy" id="1837743"/>
    <lineage>
        <taxon>Bacteria</taxon>
        <taxon>Bacillati</taxon>
        <taxon>Actinomycetota</taxon>
        <taxon>Actinomycetes</taxon>
        <taxon>Sporichthyales</taxon>
        <taxon>Sporichthyaceae</taxon>
        <taxon>Longivirga</taxon>
    </lineage>
</organism>
<dbReference type="InterPro" id="IPR015879">
    <property type="entry name" value="Ring_hydroxy_dOase_asu_C_dom"/>
</dbReference>
<dbReference type="SUPFAM" id="SSF55961">
    <property type="entry name" value="Bet v1-like"/>
    <property type="match status" value="1"/>
</dbReference>
<dbReference type="CDD" id="cd03469">
    <property type="entry name" value="Rieske_RO_Alpha_N"/>
    <property type="match status" value="1"/>
</dbReference>
<keyword evidence="9" id="KW-1185">Reference proteome</keyword>
<dbReference type="GO" id="GO:0051213">
    <property type="term" value="F:dioxygenase activity"/>
    <property type="evidence" value="ECO:0007669"/>
    <property type="project" value="UniProtKB-KW"/>
</dbReference>
<keyword evidence="4 8" id="KW-0560">Oxidoreductase</keyword>
<dbReference type="PANTHER" id="PTHR43756">
    <property type="entry name" value="CHOLINE MONOOXYGENASE, CHLOROPLASTIC"/>
    <property type="match status" value="1"/>
</dbReference>
<dbReference type="Proteomes" id="UP001596138">
    <property type="component" value="Unassembled WGS sequence"/>
</dbReference>
<comment type="similarity">
    <text evidence="1">Belongs to the bacterial ring-hydroxylating dioxygenase alpha subunit family.</text>
</comment>
<keyword evidence="6" id="KW-0411">Iron-sulfur</keyword>
<dbReference type="EMBL" id="JBHSTI010000002">
    <property type="protein sequence ID" value="MFC6236341.1"/>
    <property type="molecule type" value="Genomic_DNA"/>
</dbReference>
<evidence type="ECO:0000256" key="3">
    <source>
        <dbReference type="ARBA" id="ARBA00022723"/>
    </source>
</evidence>
<dbReference type="RefSeq" id="WP_386763388.1">
    <property type="nucleotide sequence ID" value="NZ_JBHSTI010000002.1"/>
</dbReference>
<dbReference type="EC" id="1.14.13.-" evidence="8"/>
<dbReference type="PRINTS" id="PR00090">
    <property type="entry name" value="RNGDIOXGNASE"/>
</dbReference>
<keyword evidence="8" id="KW-0223">Dioxygenase</keyword>
<evidence type="ECO:0000256" key="4">
    <source>
        <dbReference type="ARBA" id="ARBA00023002"/>
    </source>
</evidence>
<dbReference type="CDD" id="cd00680">
    <property type="entry name" value="RHO_alpha_C"/>
    <property type="match status" value="1"/>
</dbReference>
<keyword evidence="5" id="KW-0408">Iron</keyword>
<dbReference type="Pfam" id="PF00355">
    <property type="entry name" value="Rieske"/>
    <property type="match status" value="1"/>
</dbReference>
<gene>
    <name evidence="8" type="ORF">ACFQGU_00505</name>
</gene>